<dbReference type="CTD" id="400569"/>
<gene>
    <name evidence="6 9" type="primary">MED11</name>
</gene>
<keyword evidence="6" id="KW-0804">Transcription</keyword>
<dbReference type="GO" id="GO:0006357">
    <property type="term" value="P:regulation of transcription by RNA polymerase II"/>
    <property type="evidence" value="ECO:0007669"/>
    <property type="project" value="InterPro"/>
</dbReference>
<keyword evidence="8" id="KW-1185">Reference proteome</keyword>
<evidence type="ECO:0000313" key="8">
    <source>
        <dbReference type="Proteomes" id="UP000504640"/>
    </source>
</evidence>
<comment type="subcellular location">
    <subcellularLocation>
        <location evidence="1 6">Nucleus</location>
    </subcellularLocation>
</comment>
<dbReference type="Proteomes" id="UP000504640">
    <property type="component" value="Unplaced"/>
</dbReference>
<proteinExistence type="inferred from homology"/>
<evidence type="ECO:0000256" key="1">
    <source>
        <dbReference type="ARBA" id="ARBA00004123"/>
    </source>
</evidence>
<evidence type="ECO:0000256" key="7">
    <source>
        <dbReference type="SAM" id="MobiDB-lite"/>
    </source>
</evidence>
<dbReference type="RefSeq" id="XP_032124751.1">
    <property type="nucleotide sequence ID" value="XM_032268860.1"/>
</dbReference>
<feature type="region of interest" description="Disordered" evidence="7">
    <location>
        <begin position="1"/>
        <end position="33"/>
    </location>
</feature>
<comment type="subunit">
    <text evidence="6">Component of the Mediator complex, which is composed of MED1, MED4, MED6, MED7, MED8, MED9, MED10, MED11, MED12, MED13, MED13L, MED14, MED15, MED16, MED17, MED18, MED19, MED20, MED21, MED22, MED23, MED24, MED25, MED26, MED27, MED29, MED30, MED31, CCNC, CDK8 and CDC2L6/CDK11. The MED12, MED13, CCNC and CDK8 subunits form a distinct module termed the CDK8 module. Mediator containing the CDK8 module is less active than Mediator lacking this module in supporting transcriptional activation. Individual preparations of the Mediator complex lacking one or more distinct subunits have been variously termed ARC, CRSP, DRIP, PC2, SMCC and TRAP.</text>
</comment>
<keyword evidence="6" id="KW-0805">Transcription regulation</keyword>
<protein>
    <recommendedName>
        <fullName evidence="3 6">Mediator of RNA polymerase II transcription subunit 11</fullName>
    </recommendedName>
    <alternativeName>
        <fullName evidence="5 6">Mediator complex subunit 11</fullName>
    </alternativeName>
</protein>
<keyword evidence="4 6" id="KW-0539">Nucleus</keyword>
<evidence type="ECO:0000256" key="4">
    <source>
        <dbReference type="ARBA" id="ARBA00023242"/>
    </source>
</evidence>
<keyword evidence="6" id="KW-0010">Activator</keyword>
<dbReference type="GeneID" id="116543361"/>
<evidence type="ECO:0000256" key="5">
    <source>
        <dbReference type="ARBA" id="ARBA00032011"/>
    </source>
</evidence>
<evidence type="ECO:0000256" key="3">
    <source>
        <dbReference type="ARBA" id="ARBA00019621"/>
    </source>
</evidence>
<comment type="similarity">
    <text evidence="2 6">Belongs to the Mediator complex subunit 11 family.</text>
</comment>
<sequence length="159" mass="17259">MQVRDAITRTAGSENEAELHPQADGGRGAGSGREFSYVRAHRKGGTEKGWPWGGATLAVSGCPRPLSALAGTVILELSKEKTNERLLDRQAAAFTASVQHVEAELSAQIRYLTQVATGQPHEGSSYSSRKDCQMALKRVDYARLKLSDVARTCEQMLEN</sequence>
<dbReference type="PANTHER" id="PTHR22890">
    <property type="entry name" value="MEDIATOR OF RNA POLYMERASE II TRANSCRIPTION SUBUNIT 11"/>
    <property type="match status" value="1"/>
</dbReference>
<organism evidence="8 9">
    <name type="scientific">Sapajus apella</name>
    <name type="common">Brown-capped capuchin</name>
    <name type="synonym">Cebus apella</name>
    <dbReference type="NCBI Taxonomy" id="9515"/>
    <lineage>
        <taxon>Eukaryota</taxon>
        <taxon>Metazoa</taxon>
        <taxon>Chordata</taxon>
        <taxon>Craniata</taxon>
        <taxon>Vertebrata</taxon>
        <taxon>Euteleostomi</taxon>
        <taxon>Mammalia</taxon>
        <taxon>Eutheria</taxon>
        <taxon>Euarchontoglires</taxon>
        <taxon>Primates</taxon>
        <taxon>Haplorrhini</taxon>
        <taxon>Platyrrhini</taxon>
        <taxon>Cebidae</taxon>
        <taxon>Cebinae</taxon>
        <taxon>Sapajus</taxon>
    </lineage>
</organism>
<evidence type="ECO:0000256" key="2">
    <source>
        <dbReference type="ARBA" id="ARBA00008186"/>
    </source>
</evidence>
<dbReference type="Pfam" id="PF10280">
    <property type="entry name" value="Med11"/>
    <property type="match status" value="1"/>
</dbReference>
<dbReference type="InterPro" id="IPR019404">
    <property type="entry name" value="Mediator_Med11"/>
</dbReference>
<evidence type="ECO:0000313" key="9">
    <source>
        <dbReference type="RefSeq" id="XP_032124751.1"/>
    </source>
</evidence>
<reference evidence="9" key="1">
    <citation type="submission" date="2025-08" db="UniProtKB">
        <authorList>
            <consortium name="RefSeq"/>
        </authorList>
    </citation>
    <scope>IDENTIFICATION</scope>
    <source>
        <tissue evidence="9">Blood</tissue>
    </source>
</reference>
<name>A0A6J3H3J7_SAPAP</name>
<dbReference type="GO" id="GO:0016592">
    <property type="term" value="C:mediator complex"/>
    <property type="evidence" value="ECO:0007669"/>
    <property type="project" value="InterPro"/>
</dbReference>
<dbReference type="GO" id="GO:0003712">
    <property type="term" value="F:transcription coregulator activity"/>
    <property type="evidence" value="ECO:0007669"/>
    <property type="project" value="InterPro"/>
</dbReference>
<comment type="function">
    <text evidence="6">Component of the Mediator complex, a coactivator involved in the regulated transcription of nearly all RNA polymerase II-dependent genes. Mediator functions as a bridge to convey information from gene-specific regulatory proteins to the basal RNA polymerase II transcription machinery. Mediator is recruited to promoters by direct interactions with regulatory proteins and serves as a scaffold for the assembly of a functional pre-initiation complex with RNA polymerase II and the general transcription factors.</text>
</comment>
<dbReference type="AlphaFoldDB" id="A0A6J3H3J7"/>
<accession>A0A6J3H3J7</accession>
<evidence type="ECO:0000256" key="6">
    <source>
        <dbReference type="RuleBase" id="RU364147"/>
    </source>
</evidence>